<feature type="region of interest" description="Disordered" evidence="1">
    <location>
        <begin position="75"/>
        <end position="144"/>
    </location>
</feature>
<evidence type="ECO:0000313" key="2">
    <source>
        <dbReference type="Ensembl" id="ENSMPUP00000008145.1"/>
    </source>
</evidence>
<dbReference type="EMBL" id="AEYP01104791">
    <property type="status" value="NOT_ANNOTATED_CDS"/>
    <property type="molecule type" value="Genomic_DNA"/>
</dbReference>
<evidence type="ECO:0000256" key="1">
    <source>
        <dbReference type="SAM" id="MobiDB-lite"/>
    </source>
</evidence>
<dbReference type="Ensembl" id="ENSMPUT00000008274.1">
    <property type="protein sequence ID" value="ENSMPUP00000008145.1"/>
    <property type="gene ID" value="ENSMPUG00000008205.1"/>
</dbReference>
<sequence length="278" mass="29847">MRFCPSPPQGSPPEALPRSTGRAHLTLVYVMVLARPPHRHIPTWSRSRSWSGHPTVPPHLVQIMVLAWPPHYQSPAQAPLPAPRSPVGPTRTDPWPPGGHGRAAADPTSGIPSAPAAPAARAPPPCPEHALGPRCPGSPVSAPHRPPFSSVIVSWSRHTALCPHPRSRPSAQTPATHQGRTQRRARRCSRCPRREGQPAAGPRGARRSRCLREGLKLRPVQGGTRGLEHQSQGRQMCVCPFKSGPAAAQAQSPPCKCVFLSGFDVRVTLLLCHSGISL</sequence>
<feature type="compositionally biased region" description="Polar residues" evidence="1">
    <location>
        <begin position="169"/>
        <end position="179"/>
    </location>
</feature>
<dbReference type="EMBL" id="AEYP01104792">
    <property type="status" value="NOT_ANNOTATED_CDS"/>
    <property type="molecule type" value="Genomic_DNA"/>
</dbReference>
<name>M3Y9Y8_MUSPF</name>
<dbReference type="EMBL" id="AEYP01104796">
    <property type="status" value="NOT_ANNOTATED_CDS"/>
    <property type="molecule type" value="Genomic_DNA"/>
</dbReference>
<feature type="compositionally biased region" description="Basic residues" evidence="1">
    <location>
        <begin position="180"/>
        <end position="191"/>
    </location>
</feature>
<protein>
    <submittedName>
        <fullName evidence="2">Uncharacterized protein</fullName>
    </submittedName>
</protein>
<dbReference type="EMBL" id="AEYP01104794">
    <property type="status" value="NOT_ANNOTATED_CDS"/>
    <property type="molecule type" value="Genomic_DNA"/>
</dbReference>
<dbReference type="HOGENOM" id="CLU_999420_0_0_1"/>
<dbReference type="AlphaFoldDB" id="M3Y9Y8"/>
<dbReference type="InParanoid" id="M3Y9Y8"/>
<organism evidence="2">
    <name type="scientific">Mustela putorius furo</name>
    <name type="common">European domestic ferret</name>
    <name type="synonym">Mustela furo</name>
    <dbReference type="NCBI Taxonomy" id="9669"/>
    <lineage>
        <taxon>Eukaryota</taxon>
        <taxon>Metazoa</taxon>
        <taxon>Chordata</taxon>
        <taxon>Craniata</taxon>
        <taxon>Vertebrata</taxon>
        <taxon>Euteleostomi</taxon>
        <taxon>Mammalia</taxon>
        <taxon>Eutheria</taxon>
        <taxon>Laurasiatheria</taxon>
        <taxon>Carnivora</taxon>
        <taxon>Caniformia</taxon>
        <taxon>Musteloidea</taxon>
        <taxon>Mustelidae</taxon>
        <taxon>Mustelinae</taxon>
        <taxon>Mustela</taxon>
    </lineage>
</organism>
<feature type="region of interest" description="Disordered" evidence="1">
    <location>
        <begin position="161"/>
        <end position="209"/>
    </location>
</feature>
<reference evidence="2" key="1">
    <citation type="submission" date="2024-06" db="UniProtKB">
        <authorList>
            <consortium name="Ensembl"/>
        </authorList>
    </citation>
    <scope>IDENTIFICATION</scope>
</reference>
<proteinExistence type="predicted"/>
<dbReference type="EMBL" id="AEYP01104793">
    <property type="status" value="NOT_ANNOTATED_CDS"/>
    <property type="molecule type" value="Genomic_DNA"/>
</dbReference>
<dbReference type="EMBL" id="AEYP01104795">
    <property type="status" value="NOT_ANNOTATED_CDS"/>
    <property type="molecule type" value="Genomic_DNA"/>
</dbReference>
<accession>M3Y9Y8</accession>